<dbReference type="Pfam" id="PF13480">
    <property type="entry name" value="Acetyltransf_6"/>
    <property type="match status" value="1"/>
</dbReference>
<dbReference type="EMBL" id="UOEC01000019">
    <property type="protein sequence ID" value="VAV87024.1"/>
    <property type="molecule type" value="Genomic_DNA"/>
</dbReference>
<reference evidence="2" key="1">
    <citation type="submission" date="2018-06" db="EMBL/GenBank/DDBJ databases">
        <authorList>
            <person name="Zhirakovskaya E."/>
        </authorList>
    </citation>
    <scope>NUCLEOTIDE SEQUENCE</scope>
</reference>
<accession>A0A3B0R0F7</accession>
<proteinExistence type="predicted"/>
<name>A0A3B0R0F7_9ZZZZ</name>
<dbReference type="InterPro" id="IPR016181">
    <property type="entry name" value="Acyl_CoA_acyltransferase"/>
</dbReference>
<sequence length="413" mass="47568">MGTVSTISKRQSTQFLNETADGAMRSATKPEPPVLTDQDFDVQILASLQDMADFESQWRDLENRAAKPSNIFQSFDWCMNWAQTCTADNDCYGIHIITVSRNDKCLLIWPMMATCAGPFHILNWLSEPWSQYGDVLAHDNNDLEAILNIAWQKLQTHPFADSIRLRHVRQDATVAQFLQNHARHDGQTDYAPFLEIKKFQTEAAYETRYNKAQRRRRKRIRKNLEQFGPLIFSTDTNGGKFLHTLKQAITEKRKWLAIRGLYSKPVMGPELEEFFAQLADNGKTVKMNASQLNAGEREISYEIGLRYKNHHFGYITAHDARLTNASPGRLHMDLSQRATINDGLDAFDLMVPADPHKETWSSNRVQTRDYFTHLNTRGAIYTTLYLKAIRPGLRWLYLKAPTAIRRHITRFAS</sequence>
<protein>
    <recommendedName>
        <fullName evidence="1">BioF2-like acetyltransferase domain-containing protein</fullName>
    </recommendedName>
</protein>
<dbReference type="SUPFAM" id="SSF55729">
    <property type="entry name" value="Acyl-CoA N-acyltransferases (Nat)"/>
    <property type="match status" value="1"/>
</dbReference>
<dbReference type="InterPro" id="IPR038740">
    <property type="entry name" value="BioF2-like_GNAT_dom"/>
</dbReference>
<feature type="domain" description="BioF2-like acetyltransferase" evidence="1">
    <location>
        <begin position="213"/>
        <end position="358"/>
    </location>
</feature>
<dbReference type="AlphaFoldDB" id="A0A3B0R0F7"/>
<organism evidence="2">
    <name type="scientific">hydrothermal vent metagenome</name>
    <dbReference type="NCBI Taxonomy" id="652676"/>
    <lineage>
        <taxon>unclassified sequences</taxon>
        <taxon>metagenomes</taxon>
        <taxon>ecological metagenomes</taxon>
    </lineage>
</organism>
<gene>
    <name evidence="2" type="ORF">MNBD_ALPHA08-2149</name>
</gene>
<evidence type="ECO:0000259" key="1">
    <source>
        <dbReference type="Pfam" id="PF13480"/>
    </source>
</evidence>
<evidence type="ECO:0000313" key="2">
    <source>
        <dbReference type="EMBL" id="VAV87024.1"/>
    </source>
</evidence>